<dbReference type="RefSeq" id="WP_010636385.1">
    <property type="nucleotide sequence ID" value="NZ_BLLO01000004.1"/>
</dbReference>
<evidence type="ECO:0000313" key="3">
    <source>
        <dbReference type="EMBL" id="GFH81549.1"/>
    </source>
</evidence>
<name>A0A6A0CDR6_9ACTN</name>
<organism evidence="4 6">
    <name type="scientific">Streptomyces gougerotii</name>
    <dbReference type="NCBI Taxonomy" id="53448"/>
    <lineage>
        <taxon>Bacteria</taxon>
        <taxon>Bacillati</taxon>
        <taxon>Actinomycetota</taxon>
        <taxon>Actinomycetes</taxon>
        <taxon>Kitasatosporales</taxon>
        <taxon>Streptomycetaceae</taxon>
        <taxon>Streptomyces</taxon>
        <taxon>Streptomyces diastaticus group</taxon>
    </lineage>
</organism>
<reference evidence="4" key="3">
    <citation type="submission" date="2020-09" db="EMBL/GenBank/DDBJ databases">
        <authorList>
            <person name="Sun Q."/>
            <person name="Ohkuma M."/>
        </authorList>
    </citation>
    <scope>NUCLEOTIDE SEQUENCE</scope>
    <source>
        <strain evidence="4">JCM 4136</strain>
    </source>
</reference>
<dbReference type="EMBL" id="BLLO01000004">
    <property type="protein sequence ID" value="GFH75387.1"/>
    <property type="molecule type" value="Genomic_DNA"/>
</dbReference>
<evidence type="ECO:0000313" key="6">
    <source>
        <dbReference type="Proteomes" id="UP000660975"/>
    </source>
</evidence>
<dbReference type="EMBL" id="BLLO01000031">
    <property type="protein sequence ID" value="GFH81549.1"/>
    <property type="molecule type" value="Genomic_DNA"/>
</dbReference>
<protein>
    <submittedName>
        <fullName evidence="4">Uncharacterized protein</fullName>
    </submittedName>
</protein>
<dbReference type="Proteomes" id="UP000480804">
    <property type="component" value="Unassembled WGS sequence"/>
</dbReference>
<evidence type="ECO:0000313" key="4">
    <source>
        <dbReference type="EMBL" id="GGU91911.1"/>
    </source>
</evidence>
<dbReference type="EMBL" id="BLLO01000004">
    <property type="protein sequence ID" value="GFH75393.1"/>
    <property type="molecule type" value="Genomic_DNA"/>
</dbReference>
<reference evidence="4" key="1">
    <citation type="journal article" date="2014" name="Int. J. Syst. Evol. Microbiol.">
        <title>Complete genome sequence of Corynebacterium casei LMG S-19264T (=DSM 44701T), isolated from a smear-ripened cheese.</title>
        <authorList>
            <consortium name="US DOE Joint Genome Institute (JGI-PGF)"/>
            <person name="Walter F."/>
            <person name="Albersmeier A."/>
            <person name="Kalinowski J."/>
            <person name="Ruckert C."/>
        </authorList>
    </citation>
    <scope>NUCLEOTIDE SEQUENCE</scope>
    <source>
        <strain evidence="4">JCM 4136</strain>
    </source>
</reference>
<dbReference type="EMBL" id="BMSC01000027">
    <property type="protein sequence ID" value="GGU91911.1"/>
    <property type="molecule type" value="Genomic_DNA"/>
</dbReference>
<dbReference type="Proteomes" id="UP000660975">
    <property type="component" value="Unassembled WGS sequence"/>
</dbReference>
<sequence>MAAAPEPDEAHATHFHRILIGLGAELVLSPLDRDTHTRIREVLDSAGLQRALAALVALEARTESEQKARIAKLVGHTLRGER</sequence>
<comment type="caution">
    <text evidence="4">The sequence shown here is derived from an EMBL/GenBank/DDBJ whole genome shotgun (WGS) entry which is preliminary data.</text>
</comment>
<keyword evidence="5" id="KW-1185">Reference proteome</keyword>
<dbReference type="GeneID" id="95073770"/>
<accession>A0A6A0CDR6</accession>
<gene>
    <name evidence="4" type="ORF">GCM10010227_53990</name>
    <name evidence="1" type="ORF">Sgou_00570</name>
    <name evidence="2" type="ORF">Sgou_00630</name>
    <name evidence="3" type="ORF">Sgou_62190</name>
</gene>
<reference evidence="1 5" key="2">
    <citation type="submission" date="2020-02" db="EMBL/GenBank/DDBJ databases">
        <title>Whole genome shotgun sequence of Streptomyces gougerotii NBRC 13043.</title>
        <authorList>
            <person name="Ichikawa N."/>
            <person name="Komaki H."/>
            <person name="Tamura T."/>
        </authorList>
    </citation>
    <scope>NUCLEOTIDE SEQUENCE [LARGE SCALE GENOMIC DNA]</scope>
    <source>
        <strain evidence="1 5">NBRC 13043</strain>
    </source>
</reference>
<evidence type="ECO:0000313" key="5">
    <source>
        <dbReference type="Proteomes" id="UP000480804"/>
    </source>
</evidence>
<proteinExistence type="predicted"/>
<evidence type="ECO:0000313" key="1">
    <source>
        <dbReference type="EMBL" id="GFH75387.1"/>
    </source>
</evidence>
<evidence type="ECO:0000313" key="2">
    <source>
        <dbReference type="EMBL" id="GFH75393.1"/>
    </source>
</evidence>
<dbReference type="AlphaFoldDB" id="A0A6A0CDR6"/>